<dbReference type="Gene3D" id="1.20.90.10">
    <property type="entry name" value="Phospholipase A2 domain"/>
    <property type="match status" value="1"/>
</dbReference>
<dbReference type="AlphaFoldDB" id="A0A290ZDK9"/>
<dbReference type="InterPro" id="IPR036444">
    <property type="entry name" value="PLipase_A2_dom_sf"/>
</dbReference>
<gene>
    <name evidence="4" type="ORF">CNX65_30680</name>
</gene>
<evidence type="ECO:0000313" key="5">
    <source>
        <dbReference type="Proteomes" id="UP000218505"/>
    </source>
</evidence>
<dbReference type="GO" id="GO:0006644">
    <property type="term" value="P:phospholipid metabolic process"/>
    <property type="evidence" value="ECO:0007669"/>
    <property type="project" value="InterPro"/>
</dbReference>
<protein>
    <recommendedName>
        <fullName evidence="3">Acyltransferase 3 domain-containing protein</fullName>
    </recommendedName>
</protein>
<feature type="transmembrane region" description="Helical" evidence="2">
    <location>
        <begin position="331"/>
        <end position="350"/>
    </location>
</feature>
<accession>A0A290ZDK9</accession>
<proteinExistence type="predicted"/>
<dbReference type="RefSeq" id="WP_096496850.1">
    <property type="nucleotide sequence ID" value="NZ_CP023445.1"/>
</dbReference>
<evidence type="ECO:0000256" key="2">
    <source>
        <dbReference type="SAM" id="Phobius"/>
    </source>
</evidence>
<dbReference type="KEGG" id="apre:CNX65_30680"/>
<dbReference type="Pfam" id="PF01757">
    <property type="entry name" value="Acyl_transf_3"/>
    <property type="match status" value="1"/>
</dbReference>
<keyword evidence="2" id="KW-1133">Transmembrane helix</keyword>
<evidence type="ECO:0000256" key="1">
    <source>
        <dbReference type="SAM" id="MobiDB-lite"/>
    </source>
</evidence>
<feature type="transmembrane region" description="Helical" evidence="2">
    <location>
        <begin position="203"/>
        <end position="221"/>
    </location>
</feature>
<dbReference type="GO" id="GO:0004623">
    <property type="term" value="F:phospholipase A2 activity"/>
    <property type="evidence" value="ECO:0007669"/>
    <property type="project" value="InterPro"/>
</dbReference>
<name>A0A290ZDK9_9PSEU</name>
<feature type="transmembrane region" description="Helical" evidence="2">
    <location>
        <begin position="531"/>
        <end position="552"/>
    </location>
</feature>
<feature type="transmembrane region" description="Helical" evidence="2">
    <location>
        <begin position="285"/>
        <end position="310"/>
    </location>
</feature>
<reference evidence="4" key="1">
    <citation type="submission" date="2017-09" db="EMBL/GenBank/DDBJ databases">
        <title>Complete Genome Sequence of ansamitocin-producing Bacterium Actinosynnema pretiosum X47.</title>
        <authorList>
            <person name="Cao G."/>
            <person name="Zong G."/>
            <person name="Zhong C."/>
            <person name="Fu J."/>
        </authorList>
    </citation>
    <scope>NUCLEOTIDE SEQUENCE [LARGE SCALE GENOMIC DNA]</scope>
    <source>
        <strain evidence="4">X47</strain>
    </source>
</reference>
<feature type="region of interest" description="Disordered" evidence="1">
    <location>
        <begin position="226"/>
        <end position="245"/>
    </location>
</feature>
<dbReference type="EMBL" id="CP023445">
    <property type="protein sequence ID" value="ATE57120.1"/>
    <property type="molecule type" value="Genomic_DNA"/>
</dbReference>
<feature type="compositionally biased region" description="Gly residues" evidence="1">
    <location>
        <begin position="229"/>
        <end position="238"/>
    </location>
</feature>
<evidence type="ECO:0000259" key="3">
    <source>
        <dbReference type="Pfam" id="PF01757"/>
    </source>
</evidence>
<sequence>MSAAERTARGWPGLDLLARLPAWSRFVLVTLAVLVCGVVASRPATAAKDEPLTGDAATAAAAVDALRHPSAADPLAAFPADFDAVMGRSPSAVPAGDGTLRAADPSGDCSGPAGATSWDFDLACKSHDLGYDLLRYAEIKGQPLPQSARRELDTRLELDMHDRCRANPRGSESQCHAVASVYAAGLEFNSWRQRWSAPGHEPVLAWGFGSAVVVLLLLARVPGARARRGGGPGEGDGGPEAARPAPLPASPDRYATFLRLASLGLVVAGQSLLTLSRWSGFGAPWLWVAAWVLQAVPVFFFAGGHANLLAWQAVRADHGGYGRYLTGRLTWLLRPVLAFVLAWLVLPLPLQLLDVPEDGVELFGRLIAQPLWFVGVYLVAVAATPLMAALHRRARLLTPFALVALMAVVDAVRVAHEWRTGGYATLVLGALLLQQLGFCYADGSLARVRRSAYAGLALVSAPALAALLALGGHPGAAVALPGDDVEGAGSPTVLLLVLALGQLCLVMLLRERATAWLAGGTPWRVVHYARTAPMTLYLGYLTALAAVVGSLGLLDSPSTAVTWLLTSGVPRWPALLVLLLLPLLRAFHRFERHQALPLCRTRETHRTRLAVTLGVGYGALGVVGFVVTGFAGQAGSLGGLQVDALQNLIHLLLGWYLVHVARSGACHDRGPWLLTALACVPPMLVLEPTSSVLALHGATIAVALLACAAKQDQQRAPEHWQPREALHHP</sequence>
<dbReference type="InterPro" id="IPR015141">
    <property type="entry name" value="PLipase_A2_prok/fun"/>
</dbReference>
<dbReference type="GO" id="GO:0050482">
    <property type="term" value="P:arachidonate secretion"/>
    <property type="evidence" value="ECO:0007669"/>
    <property type="project" value="InterPro"/>
</dbReference>
<keyword evidence="2" id="KW-0812">Transmembrane</keyword>
<feature type="transmembrane region" description="Helical" evidence="2">
    <location>
        <begin position="692"/>
        <end position="709"/>
    </location>
</feature>
<feature type="transmembrane region" description="Helical" evidence="2">
    <location>
        <begin position="396"/>
        <end position="415"/>
    </location>
</feature>
<organism evidence="4 5">
    <name type="scientific">Actinosynnema pretiosum</name>
    <dbReference type="NCBI Taxonomy" id="42197"/>
    <lineage>
        <taxon>Bacteria</taxon>
        <taxon>Bacillati</taxon>
        <taxon>Actinomycetota</taxon>
        <taxon>Actinomycetes</taxon>
        <taxon>Pseudonocardiales</taxon>
        <taxon>Pseudonocardiaceae</taxon>
        <taxon>Actinosynnema</taxon>
    </lineage>
</organism>
<feature type="transmembrane region" description="Helical" evidence="2">
    <location>
        <begin position="453"/>
        <end position="472"/>
    </location>
</feature>
<keyword evidence="5" id="KW-1185">Reference proteome</keyword>
<feature type="transmembrane region" description="Helical" evidence="2">
    <location>
        <begin position="370"/>
        <end position="389"/>
    </location>
</feature>
<dbReference type="SUPFAM" id="SSF48619">
    <property type="entry name" value="Phospholipase A2, PLA2"/>
    <property type="match status" value="1"/>
</dbReference>
<evidence type="ECO:0000313" key="4">
    <source>
        <dbReference type="EMBL" id="ATE57120.1"/>
    </source>
</evidence>
<feature type="transmembrane region" description="Helical" evidence="2">
    <location>
        <begin position="421"/>
        <end position="441"/>
    </location>
</feature>
<feature type="transmembrane region" description="Helical" evidence="2">
    <location>
        <begin position="572"/>
        <end position="588"/>
    </location>
</feature>
<dbReference type="GO" id="GO:0016747">
    <property type="term" value="F:acyltransferase activity, transferring groups other than amino-acyl groups"/>
    <property type="evidence" value="ECO:0007669"/>
    <property type="project" value="InterPro"/>
</dbReference>
<dbReference type="InterPro" id="IPR002656">
    <property type="entry name" value="Acyl_transf_3_dom"/>
</dbReference>
<feature type="transmembrane region" description="Helical" evidence="2">
    <location>
        <begin position="609"/>
        <end position="631"/>
    </location>
</feature>
<dbReference type="Proteomes" id="UP000218505">
    <property type="component" value="Chromosome"/>
</dbReference>
<keyword evidence="2" id="KW-0472">Membrane</keyword>
<feature type="transmembrane region" description="Helical" evidence="2">
    <location>
        <begin position="492"/>
        <end position="510"/>
    </location>
</feature>
<feature type="domain" description="Acyltransferase 3" evidence="3">
    <location>
        <begin position="257"/>
        <end position="566"/>
    </location>
</feature>
<dbReference type="Pfam" id="PF09056">
    <property type="entry name" value="Phospholip_A2_3"/>
    <property type="match status" value="1"/>
</dbReference>